<proteinExistence type="inferred from homology"/>
<dbReference type="InterPro" id="IPR038161">
    <property type="entry name" value="VirB9/CagX/TrbG_C_sf"/>
</dbReference>
<sequence>MFELFPRGRAVALLLCLTLPASAWALETPRSSRLDHRVRYVNYDPANVIQLDAVIGVATHIMLEPGETYQYHVFGDSQAYAFTYKNHHLFFKPTAEDADTNLIVITDRREYSFRLSYSHDRNAPALYKLVMRYPEVEARMKAQAAQKAAIERSLQASAGTMNWQAYTRSGNASIAPVHAWDDGRHTWLQFPPETDMPTVYRVTPDGQEVITNYHMADERTMVLHRTSPRWHLRLGNQVLAIHNEAFGLTPVPAHTGTASPNVRRAVKGAAAPVPTLRVREITP</sequence>
<accession>A0A2N8K923</accession>
<dbReference type="InterPro" id="IPR014148">
    <property type="entry name" value="VirB9"/>
</dbReference>
<dbReference type="Proteomes" id="UP000235994">
    <property type="component" value="Unassembled WGS sequence"/>
</dbReference>
<dbReference type="Pfam" id="PF03524">
    <property type="entry name" value="CagX"/>
    <property type="match status" value="1"/>
</dbReference>
<dbReference type="Gene3D" id="2.60.40.2500">
    <property type="match status" value="1"/>
</dbReference>
<dbReference type="EMBL" id="POQS01000014">
    <property type="protein sequence ID" value="PND29953.1"/>
    <property type="molecule type" value="Genomic_DNA"/>
</dbReference>
<dbReference type="CDD" id="cd06911">
    <property type="entry name" value="VirB9_CagX_TrbG"/>
    <property type="match status" value="1"/>
</dbReference>
<feature type="chain" id="PRO_5014679674" evidence="3">
    <location>
        <begin position="26"/>
        <end position="283"/>
    </location>
</feature>
<keyword evidence="2 3" id="KW-0732">Signal</keyword>
<comment type="similarity">
    <text evidence="1">Belongs to the TrbG/VirB9 family.</text>
</comment>
<evidence type="ECO:0000313" key="4">
    <source>
        <dbReference type="EMBL" id="PND29953.1"/>
    </source>
</evidence>
<dbReference type="RefSeq" id="WP_102776200.1">
    <property type="nucleotide sequence ID" value="NZ_POQS01000014.1"/>
</dbReference>
<evidence type="ECO:0000313" key="5">
    <source>
        <dbReference type="Proteomes" id="UP000235994"/>
    </source>
</evidence>
<dbReference type="InterPro" id="IPR010258">
    <property type="entry name" value="Conjugal_tfr_TrbG/VirB9/CagX"/>
</dbReference>
<evidence type="ECO:0000256" key="3">
    <source>
        <dbReference type="SAM" id="SignalP"/>
    </source>
</evidence>
<evidence type="ECO:0000256" key="1">
    <source>
        <dbReference type="ARBA" id="ARBA00006135"/>
    </source>
</evidence>
<name>A0A2N8K923_9BURK</name>
<keyword evidence="5" id="KW-1185">Reference proteome</keyword>
<comment type="caution">
    <text evidence="4">The sequence shown here is derived from an EMBL/GenBank/DDBJ whole genome shotgun (WGS) entry which is preliminary data.</text>
</comment>
<feature type="signal peptide" evidence="3">
    <location>
        <begin position="1"/>
        <end position="25"/>
    </location>
</feature>
<gene>
    <name evidence="4" type="primary">virB9</name>
    <name evidence="4" type="ORF">C1I89_31990</name>
</gene>
<protein>
    <submittedName>
        <fullName evidence="4">P-type conjugative transfer protein VirB9</fullName>
    </submittedName>
</protein>
<organism evidence="4 5">
    <name type="scientific">Achromobacter pulmonis</name>
    <dbReference type="NCBI Taxonomy" id="1389932"/>
    <lineage>
        <taxon>Bacteria</taxon>
        <taxon>Pseudomonadati</taxon>
        <taxon>Pseudomonadota</taxon>
        <taxon>Betaproteobacteria</taxon>
        <taxon>Burkholderiales</taxon>
        <taxon>Alcaligenaceae</taxon>
        <taxon>Achromobacter</taxon>
    </lineage>
</organism>
<dbReference type="InterPro" id="IPR033645">
    <property type="entry name" value="VirB9/CagX/TrbG_C"/>
</dbReference>
<dbReference type="AlphaFoldDB" id="A0A2N8K923"/>
<evidence type="ECO:0000256" key="2">
    <source>
        <dbReference type="ARBA" id="ARBA00022729"/>
    </source>
</evidence>
<reference evidence="4 5" key="1">
    <citation type="submission" date="2018-01" db="EMBL/GenBank/DDBJ databases">
        <title>The draft genome of an aniline degradation strain ANB-1.</title>
        <authorList>
            <person name="Zhang L."/>
            <person name="Jiang J."/>
        </authorList>
    </citation>
    <scope>NUCLEOTIDE SEQUENCE [LARGE SCALE GENOMIC DNA]</scope>
    <source>
        <strain evidence="4 5">ANB-1</strain>
    </source>
</reference>
<dbReference type="NCBIfam" id="TIGR02781">
    <property type="entry name" value="VirB9"/>
    <property type="match status" value="1"/>
</dbReference>